<feature type="domain" description="Ycf2 N-terminal" evidence="1">
    <location>
        <begin position="72"/>
        <end position="138"/>
    </location>
</feature>
<gene>
    <name evidence="2" type="ORF">Lalb_Chr12g0206591</name>
</gene>
<evidence type="ECO:0000313" key="3">
    <source>
        <dbReference type="Proteomes" id="UP000447434"/>
    </source>
</evidence>
<dbReference type="EMBL" id="WOCE01000012">
    <property type="protein sequence ID" value="KAE9603084.1"/>
    <property type="molecule type" value="Genomic_DNA"/>
</dbReference>
<dbReference type="OrthoDB" id="1705468at2759"/>
<protein>
    <recommendedName>
        <fullName evidence="1">Ycf2 N-terminal domain-containing protein</fullName>
    </recommendedName>
</protein>
<evidence type="ECO:0000313" key="2">
    <source>
        <dbReference type="EMBL" id="KAE9603084.1"/>
    </source>
</evidence>
<organism evidence="2 3">
    <name type="scientific">Lupinus albus</name>
    <name type="common">White lupine</name>
    <name type="synonym">Lupinus termis</name>
    <dbReference type="NCBI Taxonomy" id="3870"/>
    <lineage>
        <taxon>Eukaryota</taxon>
        <taxon>Viridiplantae</taxon>
        <taxon>Streptophyta</taxon>
        <taxon>Embryophyta</taxon>
        <taxon>Tracheophyta</taxon>
        <taxon>Spermatophyta</taxon>
        <taxon>Magnoliopsida</taxon>
        <taxon>eudicotyledons</taxon>
        <taxon>Gunneridae</taxon>
        <taxon>Pentapetalae</taxon>
        <taxon>rosids</taxon>
        <taxon>fabids</taxon>
        <taxon>Fabales</taxon>
        <taxon>Fabaceae</taxon>
        <taxon>Papilionoideae</taxon>
        <taxon>50 kb inversion clade</taxon>
        <taxon>genistoids sensu lato</taxon>
        <taxon>core genistoids</taxon>
        <taxon>Genisteae</taxon>
        <taxon>Lupinus</taxon>
    </lineage>
</organism>
<name>A0A6A4PPB1_LUPAL</name>
<proteinExistence type="predicted"/>
<accession>A0A6A4PPB1</accession>
<dbReference type="AlphaFoldDB" id="A0A6A4PPB1"/>
<feature type="domain" description="Ycf2 N-terminal" evidence="1">
    <location>
        <begin position="1"/>
        <end position="70"/>
    </location>
</feature>
<comment type="caution">
    <text evidence="2">The sequence shown here is derived from an EMBL/GenBank/DDBJ whole genome shotgun (WGS) entry which is preliminary data.</text>
</comment>
<dbReference type="InterPro" id="IPR056777">
    <property type="entry name" value="Ycf2_N"/>
</dbReference>
<keyword evidence="3" id="KW-1185">Reference proteome</keyword>
<dbReference type="Pfam" id="PF05695">
    <property type="entry name" value="Ycf2"/>
    <property type="match status" value="2"/>
</dbReference>
<evidence type="ECO:0000259" key="1">
    <source>
        <dbReference type="Pfam" id="PF05695"/>
    </source>
</evidence>
<sequence length="161" mass="18768">MDWSEVIDKKDLSKSLCFFLSKLRLFLAKFLLFLSKSLPFLFVSFRSIPIHRSEIHIYELKGPNNPLCRAIYSIRSDPFDRRDIYSIADISGTPLTEGQIVNFDRTYCQPLSDMNLPDSEGKNLHQYLNFNSNMGLFTLHVLRNITIRKEEKTESLSKKMP</sequence>
<dbReference type="Proteomes" id="UP000447434">
    <property type="component" value="Chromosome 12"/>
</dbReference>
<reference evidence="3" key="1">
    <citation type="journal article" date="2020" name="Nat. Commun.">
        <title>Genome sequence of the cluster root forming white lupin.</title>
        <authorList>
            <person name="Hufnagel B."/>
            <person name="Marques A."/>
            <person name="Soriano A."/>
            <person name="Marques L."/>
            <person name="Divol F."/>
            <person name="Doumas P."/>
            <person name="Sallet E."/>
            <person name="Mancinotti D."/>
            <person name="Carrere S."/>
            <person name="Marande W."/>
            <person name="Arribat S."/>
            <person name="Keller J."/>
            <person name="Huneau C."/>
            <person name="Blein T."/>
            <person name="Aime D."/>
            <person name="Laguerre M."/>
            <person name="Taylor J."/>
            <person name="Schubert V."/>
            <person name="Nelson M."/>
            <person name="Geu-Flores F."/>
            <person name="Crespi M."/>
            <person name="Gallardo-Guerrero K."/>
            <person name="Delaux P.-M."/>
            <person name="Salse J."/>
            <person name="Berges H."/>
            <person name="Guyot R."/>
            <person name="Gouzy J."/>
            <person name="Peret B."/>
        </authorList>
    </citation>
    <scope>NUCLEOTIDE SEQUENCE [LARGE SCALE GENOMIC DNA]</scope>
    <source>
        <strain evidence="3">cv. Amiga</strain>
    </source>
</reference>